<accession>A0A0G1WID9</accession>
<evidence type="ECO:0000313" key="2">
    <source>
        <dbReference type="Proteomes" id="UP000034201"/>
    </source>
</evidence>
<organism evidence="1 2">
    <name type="scientific">Candidatus Adlerbacteria bacterium GW2011_GWC1_50_9</name>
    <dbReference type="NCBI Taxonomy" id="1618608"/>
    <lineage>
        <taxon>Bacteria</taxon>
        <taxon>Candidatus Adleribacteriota</taxon>
    </lineage>
</organism>
<reference evidence="1 2" key="1">
    <citation type="journal article" date="2015" name="Nature">
        <title>rRNA introns, odd ribosomes, and small enigmatic genomes across a large radiation of phyla.</title>
        <authorList>
            <person name="Brown C.T."/>
            <person name="Hug L.A."/>
            <person name="Thomas B.C."/>
            <person name="Sharon I."/>
            <person name="Castelle C.J."/>
            <person name="Singh A."/>
            <person name="Wilkins M.J."/>
            <person name="Williams K.H."/>
            <person name="Banfield J.F."/>
        </authorList>
    </citation>
    <scope>NUCLEOTIDE SEQUENCE [LARGE SCALE GENOMIC DNA]</scope>
</reference>
<sequence length="98" mass="11236">MMCPATIFLGQRRRGGGLARAEEGSGEESARASAFFFEKIGGYKRRIHIWDYTSILRHGAIVDKVIIYIWLKFPKNWEKTSSAYGFAVKCRKATFVER</sequence>
<dbReference type="EMBL" id="LCQQ01000084">
    <property type="protein sequence ID" value="KKW18380.1"/>
    <property type="molecule type" value="Genomic_DNA"/>
</dbReference>
<gene>
    <name evidence="1" type="ORF">UY61_C0084G0003</name>
</gene>
<evidence type="ECO:0000313" key="1">
    <source>
        <dbReference type="EMBL" id="KKW18380.1"/>
    </source>
</evidence>
<name>A0A0G1WID9_9BACT</name>
<protein>
    <submittedName>
        <fullName evidence="1">Uncharacterized protein</fullName>
    </submittedName>
</protein>
<proteinExistence type="predicted"/>
<dbReference type="Proteomes" id="UP000034201">
    <property type="component" value="Unassembled WGS sequence"/>
</dbReference>
<dbReference type="AlphaFoldDB" id="A0A0G1WID9"/>
<comment type="caution">
    <text evidence="1">The sequence shown here is derived from an EMBL/GenBank/DDBJ whole genome shotgun (WGS) entry which is preliminary data.</text>
</comment>